<reference evidence="1 2" key="1">
    <citation type="submission" date="2024-06" db="EMBL/GenBank/DDBJ databases">
        <title>A chromosome level genome sequence of Diviner's sage (Salvia divinorum).</title>
        <authorList>
            <person name="Ford S.A."/>
            <person name="Ro D.-K."/>
            <person name="Ness R.W."/>
            <person name="Phillips M.A."/>
        </authorList>
    </citation>
    <scope>NUCLEOTIDE SEQUENCE [LARGE SCALE GENOMIC DNA]</scope>
    <source>
        <strain evidence="1">SAF-2024a</strain>
        <tissue evidence="1">Leaf</tissue>
    </source>
</reference>
<comment type="caution">
    <text evidence="1">The sequence shown here is derived from an EMBL/GenBank/DDBJ whole genome shotgun (WGS) entry which is preliminary data.</text>
</comment>
<dbReference type="InterPro" id="IPR023393">
    <property type="entry name" value="START-like_dom_sf"/>
</dbReference>
<keyword evidence="2" id="KW-1185">Reference proteome</keyword>
<evidence type="ECO:0000313" key="1">
    <source>
        <dbReference type="EMBL" id="KAL1532527.1"/>
    </source>
</evidence>
<dbReference type="EMBL" id="JBEAFC010000014">
    <property type="protein sequence ID" value="KAL1532527.1"/>
    <property type="molecule type" value="Genomic_DNA"/>
</dbReference>
<dbReference type="SUPFAM" id="SSF55961">
    <property type="entry name" value="Bet v1-like"/>
    <property type="match status" value="1"/>
</dbReference>
<accession>A0ABD1FL18</accession>
<organism evidence="1 2">
    <name type="scientific">Salvia divinorum</name>
    <name type="common">Maria pastora</name>
    <name type="synonym">Diviner's sage</name>
    <dbReference type="NCBI Taxonomy" id="28513"/>
    <lineage>
        <taxon>Eukaryota</taxon>
        <taxon>Viridiplantae</taxon>
        <taxon>Streptophyta</taxon>
        <taxon>Embryophyta</taxon>
        <taxon>Tracheophyta</taxon>
        <taxon>Spermatophyta</taxon>
        <taxon>Magnoliopsida</taxon>
        <taxon>eudicotyledons</taxon>
        <taxon>Gunneridae</taxon>
        <taxon>Pentapetalae</taxon>
        <taxon>asterids</taxon>
        <taxon>lamiids</taxon>
        <taxon>Lamiales</taxon>
        <taxon>Lamiaceae</taxon>
        <taxon>Nepetoideae</taxon>
        <taxon>Mentheae</taxon>
        <taxon>Salviinae</taxon>
        <taxon>Salvia</taxon>
        <taxon>Salvia subgen. Calosphace</taxon>
    </lineage>
</organism>
<dbReference type="FunFam" id="3.30.530.20:FF:000064">
    <property type="entry name" value="Lachrymatory-factor synthase"/>
    <property type="match status" value="1"/>
</dbReference>
<dbReference type="AlphaFoldDB" id="A0ABD1FL18"/>
<evidence type="ECO:0000313" key="2">
    <source>
        <dbReference type="Proteomes" id="UP001567538"/>
    </source>
</evidence>
<proteinExistence type="predicted"/>
<gene>
    <name evidence="1" type="ORF">AAHA92_32525</name>
</gene>
<dbReference type="Proteomes" id="UP001567538">
    <property type="component" value="Unassembled WGS sequence"/>
</dbReference>
<protein>
    <submittedName>
        <fullName evidence="1">Lachrymatory-factor synthase-like</fullName>
    </submittedName>
</protein>
<dbReference type="PANTHER" id="PTHR33789">
    <property type="entry name" value="LACHRYMATORY-FACTOR SYNTHASE"/>
    <property type="match status" value="1"/>
</dbReference>
<dbReference type="InterPro" id="IPR019587">
    <property type="entry name" value="Polyketide_cyclase/dehydratase"/>
</dbReference>
<dbReference type="GO" id="GO:0004864">
    <property type="term" value="F:protein phosphatase inhibitor activity"/>
    <property type="evidence" value="ECO:0007669"/>
    <property type="project" value="UniProtKB-ARBA"/>
</dbReference>
<dbReference type="Gene3D" id="3.30.530.20">
    <property type="match status" value="1"/>
</dbReference>
<dbReference type="PANTHER" id="PTHR33789:SF11">
    <property type="entry name" value="OS05G0202300 PROTEIN"/>
    <property type="match status" value="1"/>
</dbReference>
<sequence>MEEANENPKWEGKATAKLLRPTANEVWPLLEDFCSLHKWLPTIDTCFKVVDDDEDNGLVRHCAASPQDGSDSEAQWCRERLTGMDPAGKWLSYEVVDSNMGFKNYKSTMKVVPIDGGDDLGCQIEWSFETDPIEGLSCEDLAKYVGIGLQGMALNMERTFESAF</sequence>
<dbReference type="InterPro" id="IPR053249">
    <property type="entry name" value="LFS"/>
</dbReference>
<dbReference type="Pfam" id="PF10604">
    <property type="entry name" value="Polyketide_cyc2"/>
    <property type="match status" value="1"/>
</dbReference>
<dbReference type="CDD" id="cd07821">
    <property type="entry name" value="PYR_PYL_RCAR_like"/>
    <property type="match status" value="1"/>
</dbReference>
<name>A0ABD1FL18_SALDI</name>